<name>A0A1A9VVU7_GLOAU</name>
<dbReference type="SMART" id="SM00320">
    <property type="entry name" value="WD40"/>
    <property type="match status" value="11"/>
</dbReference>
<feature type="repeat" description="WD" evidence="4">
    <location>
        <begin position="633"/>
        <end position="674"/>
    </location>
</feature>
<evidence type="ECO:0000313" key="7">
    <source>
        <dbReference type="Proteomes" id="UP000078200"/>
    </source>
</evidence>
<dbReference type="Pfam" id="PF25173">
    <property type="entry name" value="Beta-prop_WDR3_1st"/>
    <property type="match status" value="1"/>
</dbReference>
<dbReference type="PROSITE" id="PS00678">
    <property type="entry name" value="WD_REPEATS_1"/>
    <property type="match status" value="1"/>
</dbReference>
<evidence type="ECO:0000313" key="6">
    <source>
        <dbReference type="EnsemblMetazoa" id="GAUT049311-PA"/>
    </source>
</evidence>
<dbReference type="InterPro" id="IPR051570">
    <property type="entry name" value="TBC1_cilium_biogenesis"/>
</dbReference>
<dbReference type="Pfam" id="PF25172">
    <property type="entry name" value="Beta-prop_WDR3_2nd"/>
    <property type="match status" value="1"/>
</dbReference>
<sequence length="937" mass="105164">MGLTKQYLAYRAVDSFNIIASGRANVNFAIYNKIQGRYFAAAAAENVILWDLRLGERVLTLRRDKQEVTALRVSPDRLHVAAGYVDGVVEIFDLSNPEESICSLALHKSAVSVLRYDDQGIRLITGSLDTDLVVVDILEQAGRQRLIGHNAPITDVHFLERLALDHIAVSSSKDTQIKFWNLETQFCFKTIVDNRTEVWALAFTGALMVAGCGESTMNVYRLTRKDSNDVKTNALANAVEGLSVDDDDTISPINVKNCGVIQRAGKGRCVNLIADPSERVLSCHGTNDLIENFYFCTKDEAKQRLAKRLKKARKAKQIKEPEQKEEEVEEDVNDKNLSLSDEIKRLNSIKTRQKIKSLDILLGGQNELRVLVSLVNNSVHLYSLNTTSKDEDPKMLRSLNWQGHQSEVRSVCFSSDGLAIGSGSAESFKFWNRDSMQCLRSVSTDYILSCAFAPGDRYVLLGLKSGKLLIVDVGAADIVEEIPAHDQELWSITLLPDQNGCATGSSDCTVKLWTFELIDGNVKEMDVDGVTSTGNSRQVKVLSLLHKNTLKLEESVLCVQISSNMKYLAVGLLDSTVKIFFLDTFKFYLSLYGHKLPILCLDMSYDSTIIATGSADRNVKIWGLDFGDCHRSLFAHDDSVMALQFIPKTHMFFTCGKDGKIKQWDADTFDKIITLPGHIGEAYGLAISSNGRYLITCGSDRTLRLFERTDEPIVLQDIQEEEREEMENEKLATGEDHGMALLPGLKLPSKKTVGSEKAAESILECLDICKQYDLESEIKATLHPLMKALDVKTTTDFLLITLARIRSSDLEEALLLLPFAMVCELLTRLPSLIEERSDEIELLSKVTMFLFKIHMKPISGARHMKSLLQRIINLLTSEVNALRDCIGFNLHSLGLLQTEVEKREGIELFYEALQDKKKREKKRRQREKLKRQLIHMT</sequence>
<dbReference type="FunFam" id="2.130.10.10:FF:000755">
    <property type="entry name" value="WD repeat-containing protein 3"/>
    <property type="match status" value="1"/>
</dbReference>
<keyword evidence="1 4" id="KW-0853">WD repeat</keyword>
<dbReference type="GO" id="GO:0030515">
    <property type="term" value="F:snoRNA binding"/>
    <property type="evidence" value="ECO:0007669"/>
    <property type="project" value="TreeGrafter"/>
</dbReference>
<dbReference type="InterPro" id="IPR001680">
    <property type="entry name" value="WD40_rpt"/>
</dbReference>
<feature type="repeat" description="WD" evidence="4">
    <location>
        <begin position="591"/>
        <end position="632"/>
    </location>
</feature>
<dbReference type="FunFam" id="2.130.10.10:FF:001663">
    <property type="entry name" value="GG22837"/>
    <property type="match status" value="1"/>
</dbReference>
<keyword evidence="7" id="KW-1185">Reference proteome</keyword>
<evidence type="ECO:0000256" key="1">
    <source>
        <dbReference type="ARBA" id="ARBA00022574"/>
    </source>
</evidence>
<dbReference type="InterPro" id="IPR007148">
    <property type="entry name" value="SSU_processome_Utp12"/>
</dbReference>
<protein>
    <submittedName>
        <fullName evidence="6">WD_REPEATS_REGION domain-containing protein</fullName>
    </submittedName>
</protein>
<evidence type="ECO:0000256" key="4">
    <source>
        <dbReference type="PROSITE-ProRule" id="PRU00221"/>
    </source>
</evidence>
<evidence type="ECO:0000256" key="2">
    <source>
        <dbReference type="ARBA" id="ARBA00022737"/>
    </source>
</evidence>
<evidence type="ECO:0000259" key="5">
    <source>
        <dbReference type="Pfam" id="PF04003"/>
    </source>
</evidence>
<feature type="repeat" description="WD" evidence="4">
    <location>
        <begin position="482"/>
        <end position="513"/>
    </location>
</feature>
<dbReference type="VEuPathDB" id="VectorBase:GAUT049311"/>
<dbReference type="GO" id="GO:0032040">
    <property type="term" value="C:small-subunit processome"/>
    <property type="evidence" value="ECO:0007669"/>
    <property type="project" value="TreeGrafter"/>
</dbReference>
<dbReference type="Proteomes" id="UP000078200">
    <property type="component" value="Unassembled WGS sequence"/>
</dbReference>
<dbReference type="PROSITE" id="PS50294">
    <property type="entry name" value="WD_REPEATS_REGION"/>
    <property type="match status" value="3"/>
</dbReference>
<dbReference type="SUPFAM" id="SSF50978">
    <property type="entry name" value="WD40 repeat-like"/>
    <property type="match status" value="1"/>
</dbReference>
<accession>A0A1A9VVU7</accession>
<dbReference type="EnsemblMetazoa" id="GAUT049311-RA">
    <property type="protein sequence ID" value="GAUT049311-PA"/>
    <property type="gene ID" value="GAUT049311"/>
</dbReference>
<reference evidence="6" key="1">
    <citation type="submission" date="2020-05" db="UniProtKB">
        <authorList>
            <consortium name="EnsemblMetazoa"/>
        </authorList>
    </citation>
    <scope>IDENTIFICATION</scope>
    <source>
        <strain evidence="6">TTRI</strain>
    </source>
</reference>
<feature type="repeat" description="WD" evidence="4">
    <location>
        <begin position="146"/>
        <end position="190"/>
    </location>
</feature>
<dbReference type="InterPro" id="IPR015943">
    <property type="entry name" value="WD40/YVTN_repeat-like_dom_sf"/>
</dbReference>
<feature type="domain" description="Small-subunit processome Utp12" evidence="5">
    <location>
        <begin position="798"/>
        <end position="897"/>
    </location>
</feature>
<organism evidence="6 7">
    <name type="scientific">Glossina austeni</name>
    <name type="common">Savannah tsetse fly</name>
    <dbReference type="NCBI Taxonomy" id="7395"/>
    <lineage>
        <taxon>Eukaryota</taxon>
        <taxon>Metazoa</taxon>
        <taxon>Ecdysozoa</taxon>
        <taxon>Arthropoda</taxon>
        <taxon>Hexapoda</taxon>
        <taxon>Insecta</taxon>
        <taxon>Pterygota</taxon>
        <taxon>Neoptera</taxon>
        <taxon>Endopterygota</taxon>
        <taxon>Diptera</taxon>
        <taxon>Brachycera</taxon>
        <taxon>Muscomorpha</taxon>
        <taxon>Hippoboscoidea</taxon>
        <taxon>Glossinidae</taxon>
        <taxon>Glossina</taxon>
    </lineage>
</organism>
<proteinExistence type="inferred from homology"/>
<dbReference type="AlphaFoldDB" id="A0A1A9VVU7"/>
<evidence type="ECO:0000256" key="3">
    <source>
        <dbReference type="ARBA" id="ARBA00038229"/>
    </source>
</evidence>
<dbReference type="PROSITE" id="PS50082">
    <property type="entry name" value="WD_REPEATS_2"/>
    <property type="match status" value="5"/>
</dbReference>
<dbReference type="CDD" id="cd00200">
    <property type="entry name" value="WD40"/>
    <property type="match status" value="1"/>
</dbReference>
<dbReference type="GO" id="GO:0030490">
    <property type="term" value="P:maturation of SSU-rRNA"/>
    <property type="evidence" value="ECO:0007669"/>
    <property type="project" value="TreeGrafter"/>
</dbReference>
<dbReference type="InterPro" id="IPR019775">
    <property type="entry name" value="WD40_repeat_CS"/>
</dbReference>
<dbReference type="PANTHER" id="PTHR19853">
    <property type="entry name" value="WD REPEAT CONTAINING PROTEIN 3 WDR3"/>
    <property type="match status" value="1"/>
</dbReference>
<dbReference type="SUPFAM" id="SSF69322">
    <property type="entry name" value="Tricorn protease domain 2"/>
    <property type="match status" value="1"/>
</dbReference>
<dbReference type="PANTHER" id="PTHR19853:SF0">
    <property type="entry name" value="WD REPEAT-CONTAINING PROTEIN 3"/>
    <property type="match status" value="1"/>
</dbReference>
<comment type="similarity">
    <text evidence="3">Belongs to the WD repeat WDR3/UTP12 family.</text>
</comment>
<dbReference type="InterPro" id="IPR036322">
    <property type="entry name" value="WD40_repeat_dom_sf"/>
</dbReference>
<keyword evidence="2" id="KW-0677">Repeat</keyword>
<dbReference type="STRING" id="7395.A0A1A9VVU7"/>
<dbReference type="GO" id="GO:0034388">
    <property type="term" value="C:Pwp2p-containing subcomplex of 90S preribosome"/>
    <property type="evidence" value="ECO:0007669"/>
    <property type="project" value="TreeGrafter"/>
</dbReference>
<dbReference type="Pfam" id="PF04003">
    <property type="entry name" value="Utp12"/>
    <property type="match status" value="1"/>
</dbReference>
<dbReference type="Gene3D" id="2.130.10.10">
    <property type="entry name" value="YVTN repeat-like/Quinoprotein amine dehydrogenase"/>
    <property type="match status" value="3"/>
</dbReference>
<feature type="repeat" description="WD" evidence="4">
    <location>
        <begin position="675"/>
        <end position="707"/>
    </location>
</feature>